<keyword evidence="2" id="KW-1185">Reference proteome</keyword>
<comment type="caution">
    <text evidence="1">The sequence shown here is derived from an EMBL/GenBank/DDBJ whole genome shotgun (WGS) entry which is preliminary data.</text>
</comment>
<dbReference type="Proteomes" id="UP001431783">
    <property type="component" value="Unassembled WGS sequence"/>
</dbReference>
<name>A0AAW1UZ55_9CUCU</name>
<organism evidence="1 2">
    <name type="scientific">Henosepilachna vigintioctopunctata</name>
    <dbReference type="NCBI Taxonomy" id="420089"/>
    <lineage>
        <taxon>Eukaryota</taxon>
        <taxon>Metazoa</taxon>
        <taxon>Ecdysozoa</taxon>
        <taxon>Arthropoda</taxon>
        <taxon>Hexapoda</taxon>
        <taxon>Insecta</taxon>
        <taxon>Pterygota</taxon>
        <taxon>Neoptera</taxon>
        <taxon>Endopterygota</taxon>
        <taxon>Coleoptera</taxon>
        <taxon>Polyphaga</taxon>
        <taxon>Cucujiformia</taxon>
        <taxon>Coccinelloidea</taxon>
        <taxon>Coccinellidae</taxon>
        <taxon>Epilachninae</taxon>
        <taxon>Epilachnini</taxon>
        <taxon>Henosepilachna</taxon>
    </lineage>
</organism>
<gene>
    <name evidence="1" type="ORF">WA026_016738</name>
</gene>
<accession>A0AAW1UZ55</accession>
<evidence type="ECO:0000313" key="2">
    <source>
        <dbReference type="Proteomes" id="UP001431783"/>
    </source>
</evidence>
<dbReference type="EMBL" id="JARQZJ010000100">
    <property type="protein sequence ID" value="KAK9886455.1"/>
    <property type="molecule type" value="Genomic_DNA"/>
</dbReference>
<proteinExistence type="predicted"/>
<reference evidence="1 2" key="1">
    <citation type="submission" date="2023-03" db="EMBL/GenBank/DDBJ databases">
        <title>Genome insight into feeding habits of ladybird beetles.</title>
        <authorList>
            <person name="Li H.-S."/>
            <person name="Huang Y.-H."/>
            <person name="Pang H."/>
        </authorList>
    </citation>
    <scope>NUCLEOTIDE SEQUENCE [LARGE SCALE GENOMIC DNA]</scope>
    <source>
        <strain evidence="1">SYSU_2023b</strain>
        <tissue evidence="1">Whole body</tissue>
    </source>
</reference>
<dbReference type="AlphaFoldDB" id="A0AAW1UZ55"/>
<sequence>MAPSGAHAKSDTESKSCKYCRKNVKNGVKCGEVYHTSCGNGVWKCCELSLEILNDESILGLGKENNNEETCFQLLKMLVVELRHKNQLLQQGVEYLEESYESKNKDWKMPRWKSNN</sequence>
<protein>
    <submittedName>
        <fullName evidence="1">Uncharacterized protein</fullName>
    </submittedName>
</protein>
<evidence type="ECO:0000313" key="1">
    <source>
        <dbReference type="EMBL" id="KAK9886455.1"/>
    </source>
</evidence>